<keyword evidence="2" id="KW-1185">Reference proteome</keyword>
<reference evidence="1 2" key="1">
    <citation type="journal article" date="2022" name="New Phytol.">
        <title>Ecological generalism drives hyperdiversity of secondary metabolite gene clusters in xylarialean endophytes.</title>
        <authorList>
            <person name="Franco M.E.E."/>
            <person name="Wisecaver J.H."/>
            <person name="Arnold A.E."/>
            <person name="Ju Y.M."/>
            <person name="Slot J.C."/>
            <person name="Ahrendt S."/>
            <person name="Moore L.P."/>
            <person name="Eastman K.E."/>
            <person name="Scott K."/>
            <person name="Konkel Z."/>
            <person name="Mondo S.J."/>
            <person name="Kuo A."/>
            <person name="Hayes R.D."/>
            <person name="Haridas S."/>
            <person name="Andreopoulos B."/>
            <person name="Riley R."/>
            <person name="LaButti K."/>
            <person name="Pangilinan J."/>
            <person name="Lipzen A."/>
            <person name="Amirebrahimi M."/>
            <person name="Yan J."/>
            <person name="Adam C."/>
            <person name="Keymanesh K."/>
            <person name="Ng V."/>
            <person name="Louie K."/>
            <person name="Northen T."/>
            <person name="Drula E."/>
            <person name="Henrissat B."/>
            <person name="Hsieh H.M."/>
            <person name="Youens-Clark K."/>
            <person name="Lutzoni F."/>
            <person name="Miadlikowska J."/>
            <person name="Eastwood D.C."/>
            <person name="Hamelin R.C."/>
            <person name="Grigoriev I.V."/>
            <person name="U'Ren J.M."/>
        </authorList>
    </citation>
    <scope>NUCLEOTIDE SEQUENCE [LARGE SCALE GENOMIC DNA]</scope>
    <source>
        <strain evidence="1 2">ER1909</strain>
    </source>
</reference>
<evidence type="ECO:0000313" key="2">
    <source>
        <dbReference type="Proteomes" id="UP001497680"/>
    </source>
</evidence>
<gene>
    <name evidence="1" type="ORF">F4821DRAFT_238162</name>
</gene>
<name>A0ACC0D286_9PEZI</name>
<evidence type="ECO:0000313" key="1">
    <source>
        <dbReference type="EMBL" id="KAI6086616.1"/>
    </source>
</evidence>
<accession>A0ACC0D286</accession>
<protein>
    <submittedName>
        <fullName evidence="1">Uncharacterized protein</fullName>
    </submittedName>
</protein>
<sequence length="237" mass="26223">MAASEATLADVQRRVAEDPDARYRAFDSYPWAKDRVFTEQLSSALSNKIIGITSLSEIALQTRIQRFEHQTRIKVDGDTYKQWLAQNGHTAPRIVPEQAVALEAITIPNPEDRKLARLLVELGDPLGQLALQQTAPEPVDASVPSWQSAAPTAELYIKKDPASTDPDKEPYPKKFEEIVEFLQTGKEIPGIRKIPDTVIEDPSISTHGRLAAPPKPWEIGRTPSTHNAEPSAQETST</sequence>
<comment type="caution">
    <text evidence="1">The sequence shown here is derived from an EMBL/GenBank/DDBJ whole genome shotgun (WGS) entry which is preliminary data.</text>
</comment>
<organism evidence="1 2">
    <name type="scientific">Hypoxylon rubiginosum</name>
    <dbReference type="NCBI Taxonomy" id="110542"/>
    <lineage>
        <taxon>Eukaryota</taxon>
        <taxon>Fungi</taxon>
        <taxon>Dikarya</taxon>
        <taxon>Ascomycota</taxon>
        <taxon>Pezizomycotina</taxon>
        <taxon>Sordariomycetes</taxon>
        <taxon>Xylariomycetidae</taxon>
        <taxon>Xylariales</taxon>
        <taxon>Hypoxylaceae</taxon>
        <taxon>Hypoxylon</taxon>
    </lineage>
</organism>
<dbReference type="Proteomes" id="UP001497680">
    <property type="component" value="Unassembled WGS sequence"/>
</dbReference>
<proteinExistence type="predicted"/>
<dbReference type="EMBL" id="MU394314">
    <property type="protein sequence ID" value="KAI6086616.1"/>
    <property type="molecule type" value="Genomic_DNA"/>
</dbReference>